<dbReference type="GeneID" id="37218715"/>
<keyword evidence="3" id="KW-1185">Reference proteome</keyword>
<evidence type="ECO:0000313" key="3">
    <source>
        <dbReference type="Proteomes" id="UP000249402"/>
    </source>
</evidence>
<dbReference type="Proteomes" id="UP000249402">
    <property type="component" value="Unassembled WGS sequence"/>
</dbReference>
<sequence>MYGLCTPYHLQTAPGLLSTQKSSGDGAKKSSSRPAVPFSGPAIGSTDSQRRSARSRSYWFAILIALGSSRSTIDSQMPVCHQHGSSRSMNHPSAAEYHHIKPLDAHRGCIGLPWRLHAFAPTGHDNTFPVRARCLSRISIQEPFSGRTRKPTTRQALWQRIAPSLLRMRAS</sequence>
<feature type="region of interest" description="Disordered" evidence="1">
    <location>
        <begin position="15"/>
        <end position="49"/>
    </location>
</feature>
<accession>A0A395H6H9</accession>
<dbReference type="AlphaFoldDB" id="A0A395H6H9"/>
<organism evidence="2 3">
    <name type="scientific">Aspergillus ibericus CBS 121593</name>
    <dbReference type="NCBI Taxonomy" id="1448316"/>
    <lineage>
        <taxon>Eukaryota</taxon>
        <taxon>Fungi</taxon>
        <taxon>Dikarya</taxon>
        <taxon>Ascomycota</taxon>
        <taxon>Pezizomycotina</taxon>
        <taxon>Eurotiomycetes</taxon>
        <taxon>Eurotiomycetidae</taxon>
        <taxon>Eurotiales</taxon>
        <taxon>Aspergillaceae</taxon>
        <taxon>Aspergillus</taxon>
        <taxon>Aspergillus subgen. Circumdati</taxon>
    </lineage>
</organism>
<proteinExistence type="predicted"/>
<dbReference type="EMBL" id="KZ824428">
    <property type="protein sequence ID" value="RAL03250.1"/>
    <property type="molecule type" value="Genomic_DNA"/>
</dbReference>
<name>A0A395H6H9_9EURO</name>
<dbReference type="RefSeq" id="XP_025577577.1">
    <property type="nucleotide sequence ID" value="XM_025713850.1"/>
</dbReference>
<evidence type="ECO:0000256" key="1">
    <source>
        <dbReference type="SAM" id="MobiDB-lite"/>
    </source>
</evidence>
<gene>
    <name evidence="2" type="ORF">BO80DRAFT_16057</name>
</gene>
<protein>
    <submittedName>
        <fullName evidence="2">Uncharacterized protein</fullName>
    </submittedName>
</protein>
<reference evidence="2 3" key="1">
    <citation type="submission" date="2018-02" db="EMBL/GenBank/DDBJ databases">
        <title>The genomes of Aspergillus section Nigri reveals drivers in fungal speciation.</title>
        <authorList>
            <consortium name="DOE Joint Genome Institute"/>
            <person name="Vesth T.C."/>
            <person name="Nybo J."/>
            <person name="Theobald S."/>
            <person name="Brandl J."/>
            <person name="Frisvad J.C."/>
            <person name="Nielsen K.F."/>
            <person name="Lyhne E.K."/>
            <person name="Kogle M.E."/>
            <person name="Kuo A."/>
            <person name="Riley R."/>
            <person name="Clum A."/>
            <person name="Nolan M."/>
            <person name="Lipzen A."/>
            <person name="Salamov A."/>
            <person name="Henrissat B."/>
            <person name="Wiebenga A."/>
            <person name="De vries R.P."/>
            <person name="Grigoriev I.V."/>
            <person name="Mortensen U.H."/>
            <person name="Andersen M.R."/>
            <person name="Baker S.E."/>
        </authorList>
    </citation>
    <scope>NUCLEOTIDE SEQUENCE [LARGE SCALE GENOMIC DNA]</scope>
    <source>
        <strain evidence="2 3">CBS 121593</strain>
    </source>
</reference>
<dbReference type="VEuPathDB" id="FungiDB:BO80DRAFT_16057"/>
<evidence type="ECO:0000313" key="2">
    <source>
        <dbReference type="EMBL" id="RAL03250.1"/>
    </source>
</evidence>